<dbReference type="Proteomes" id="UP000783742">
    <property type="component" value="Unassembled WGS sequence"/>
</dbReference>
<evidence type="ECO:0000313" key="3">
    <source>
        <dbReference type="Proteomes" id="UP000783742"/>
    </source>
</evidence>
<feature type="transmembrane region" description="Helical" evidence="1">
    <location>
        <begin position="103"/>
        <end position="121"/>
    </location>
</feature>
<keyword evidence="3" id="KW-1185">Reference proteome</keyword>
<feature type="transmembrane region" description="Helical" evidence="1">
    <location>
        <begin position="66"/>
        <end position="83"/>
    </location>
</feature>
<dbReference type="EMBL" id="JAHLQO010000005">
    <property type="protein sequence ID" value="MBU5669681.1"/>
    <property type="molecule type" value="Genomic_DNA"/>
</dbReference>
<protein>
    <submittedName>
        <fullName evidence="2">Uncharacterized protein</fullName>
    </submittedName>
</protein>
<reference evidence="2 3" key="1">
    <citation type="submission" date="2021-06" db="EMBL/GenBank/DDBJ databases">
        <authorList>
            <person name="Sun Q."/>
            <person name="Li D."/>
        </authorList>
    </citation>
    <scope>NUCLEOTIDE SEQUENCE [LARGE SCALE GENOMIC DNA]</scope>
    <source>
        <strain evidence="2 3">MSJ-1</strain>
    </source>
</reference>
<proteinExistence type="predicted"/>
<keyword evidence="1" id="KW-0812">Transmembrane</keyword>
<evidence type="ECO:0000313" key="2">
    <source>
        <dbReference type="EMBL" id="MBU5669681.1"/>
    </source>
</evidence>
<feature type="transmembrane region" description="Helical" evidence="1">
    <location>
        <begin position="172"/>
        <end position="192"/>
    </location>
</feature>
<organism evidence="2 3">
    <name type="scientific">Peptoniphilus ovalis</name>
    <dbReference type="NCBI Taxonomy" id="2841503"/>
    <lineage>
        <taxon>Bacteria</taxon>
        <taxon>Bacillati</taxon>
        <taxon>Bacillota</taxon>
        <taxon>Tissierellia</taxon>
        <taxon>Tissierellales</taxon>
        <taxon>Peptoniphilaceae</taxon>
        <taxon>Peptoniphilus</taxon>
    </lineage>
</organism>
<accession>A0ABS6FHM6</accession>
<gene>
    <name evidence="2" type="ORF">KQI68_07525</name>
</gene>
<keyword evidence="1" id="KW-0472">Membrane</keyword>
<dbReference type="RefSeq" id="WP_216549523.1">
    <property type="nucleotide sequence ID" value="NZ_JAHLQO010000005.1"/>
</dbReference>
<keyword evidence="1" id="KW-1133">Transmembrane helix</keyword>
<feature type="transmembrane region" description="Helical" evidence="1">
    <location>
        <begin position="133"/>
        <end position="152"/>
    </location>
</feature>
<feature type="transmembrane region" description="Helical" evidence="1">
    <location>
        <begin position="12"/>
        <end position="29"/>
    </location>
</feature>
<comment type="caution">
    <text evidence="2">The sequence shown here is derived from an EMBL/GenBank/DDBJ whole genome shotgun (WGS) entry which is preliminary data.</text>
</comment>
<evidence type="ECO:0000256" key="1">
    <source>
        <dbReference type="SAM" id="Phobius"/>
    </source>
</evidence>
<sequence>MILKDYRSSISMVLAIFIFLVFSKIFYGNKDESDFKYYFIFTSYVLMDIQRNLYNDPFSFYDFPKILVFGAVIFVAWAILTLASQSKRGEFLINNPVVDKISFIFISIVAVICSMPFSLINDEKIKIYGISSRDYFITLILALFIHFAFKYIVDKKVLKKYFVNNDIYKKIFLISEIIFILLFVIVTFYNIFNFDRFIFISLD</sequence>
<name>A0ABS6FHM6_9FIRM</name>